<dbReference type="PROSITE" id="PS51077">
    <property type="entry name" value="HTH_ICLR"/>
    <property type="match status" value="1"/>
</dbReference>
<evidence type="ECO:0000256" key="1">
    <source>
        <dbReference type="ARBA" id="ARBA00023015"/>
    </source>
</evidence>
<dbReference type="PROSITE" id="PS51078">
    <property type="entry name" value="ICLR_ED"/>
    <property type="match status" value="1"/>
</dbReference>
<dbReference type="PANTHER" id="PTHR30136">
    <property type="entry name" value="HELIX-TURN-HELIX TRANSCRIPTIONAL REGULATOR, ICLR FAMILY"/>
    <property type="match status" value="1"/>
</dbReference>
<dbReference type="GO" id="GO:0003700">
    <property type="term" value="F:DNA-binding transcription factor activity"/>
    <property type="evidence" value="ECO:0007669"/>
    <property type="project" value="TreeGrafter"/>
</dbReference>
<dbReference type="PANTHER" id="PTHR30136:SF24">
    <property type="entry name" value="HTH-TYPE TRANSCRIPTIONAL REPRESSOR ALLR"/>
    <property type="match status" value="1"/>
</dbReference>
<organism evidence="6 7">
    <name type="scientific">Kaistia hirudinis</name>
    <dbReference type="NCBI Taxonomy" id="1293440"/>
    <lineage>
        <taxon>Bacteria</taxon>
        <taxon>Pseudomonadati</taxon>
        <taxon>Pseudomonadota</taxon>
        <taxon>Alphaproteobacteria</taxon>
        <taxon>Hyphomicrobiales</taxon>
        <taxon>Kaistiaceae</taxon>
        <taxon>Kaistia</taxon>
    </lineage>
</organism>
<dbReference type="Gene3D" id="1.10.10.10">
    <property type="entry name" value="Winged helix-like DNA-binding domain superfamily/Winged helix DNA-binding domain"/>
    <property type="match status" value="1"/>
</dbReference>
<dbReference type="Pfam" id="PF09339">
    <property type="entry name" value="HTH_IclR"/>
    <property type="match status" value="1"/>
</dbReference>
<feature type="domain" description="HTH iclR-type" evidence="4">
    <location>
        <begin position="18"/>
        <end position="79"/>
    </location>
</feature>
<dbReference type="Pfam" id="PF01614">
    <property type="entry name" value="IclR_C"/>
    <property type="match status" value="1"/>
</dbReference>
<sequence length="274" mass="29358">MDETSNEPEAGAAEKHRIPVIDRMMELLEILEWRPNGSTIRELVTASKLPRTTVYRILNTLQRHEVVRRSAAGAYTLGPRLLSLAARVAVDSPGYDLATIALPFLESLSEEIGESSKVSILDKGTTLVLVSAQGKREYALMVTPGQSLPLHAGAASKILLAHMPDQERNALVNGPLQAFTSRTYAEPRKLTAELAKIVRQGWSEDRGEFSPSVHAFGAPILDSAGNCVGALSVPFLAGAEADRREHIRRRAIATATAIGAILPVKARAAGPGGS</sequence>
<evidence type="ECO:0000256" key="3">
    <source>
        <dbReference type="ARBA" id="ARBA00023163"/>
    </source>
</evidence>
<dbReference type="RefSeq" id="WP_183397833.1">
    <property type="nucleotide sequence ID" value="NZ_JACIDS010000002.1"/>
</dbReference>
<dbReference type="AlphaFoldDB" id="A0A840ANP4"/>
<dbReference type="InterPro" id="IPR036390">
    <property type="entry name" value="WH_DNA-bd_sf"/>
</dbReference>
<accession>A0A840ANP4</accession>
<evidence type="ECO:0000256" key="2">
    <source>
        <dbReference type="ARBA" id="ARBA00023125"/>
    </source>
</evidence>
<gene>
    <name evidence="6" type="ORF">GGR25_001184</name>
</gene>
<evidence type="ECO:0000313" key="6">
    <source>
        <dbReference type="EMBL" id="MBB3930145.1"/>
    </source>
</evidence>
<dbReference type="SUPFAM" id="SSF55781">
    <property type="entry name" value="GAF domain-like"/>
    <property type="match status" value="1"/>
</dbReference>
<dbReference type="SUPFAM" id="SSF46785">
    <property type="entry name" value="Winged helix' DNA-binding domain"/>
    <property type="match status" value="1"/>
</dbReference>
<dbReference type="Proteomes" id="UP000553963">
    <property type="component" value="Unassembled WGS sequence"/>
</dbReference>
<evidence type="ECO:0000259" key="5">
    <source>
        <dbReference type="PROSITE" id="PS51078"/>
    </source>
</evidence>
<dbReference type="GO" id="GO:0003677">
    <property type="term" value="F:DNA binding"/>
    <property type="evidence" value="ECO:0007669"/>
    <property type="project" value="UniProtKB-KW"/>
</dbReference>
<dbReference type="InterPro" id="IPR005471">
    <property type="entry name" value="Tscrpt_reg_IclR_N"/>
</dbReference>
<keyword evidence="3" id="KW-0804">Transcription</keyword>
<keyword evidence="2 6" id="KW-0238">DNA-binding</keyword>
<evidence type="ECO:0000313" key="7">
    <source>
        <dbReference type="Proteomes" id="UP000553963"/>
    </source>
</evidence>
<dbReference type="SMART" id="SM00346">
    <property type="entry name" value="HTH_ICLR"/>
    <property type="match status" value="1"/>
</dbReference>
<dbReference type="InterPro" id="IPR036388">
    <property type="entry name" value="WH-like_DNA-bd_sf"/>
</dbReference>
<dbReference type="EMBL" id="JACIDS010000002">
    <property type="protein sequence ID" value="MBB3930145.1"/>
    <property type="molecule type" value="Genomic_DNA"/>
</dbReference>
<dbReference type="Gene3D" id="3.30.450.40">
    <property type="match status" value="1"/>
</dbReference>
<keyword evidence="1" id="KW-0805">Transcription regulation</keyword>
<protein>
    <submittedName>
        <fullName evidence="6">DNA-binding IclR family transcriptional regulator</fullName>
    </submittedName>
</protein>
<comment type="caution">
    <text evidence="6">The sequence shown here is derived from an EMBL/GenBank/DDBJ whole genome shotgun (WGS) entry which is preliminary data.</text>
</comment>
<dbReference type="InterPro" id="IPR029016">
    <property type="entry name" value="GAF-like_dom_sf"/>
</dbReference>
<proteinExistence type="predicted"/>
<reference evidence="6 7" key="1">
    <citation type="submission" date="2020-08" db="EMBL/GenBank/DDBJ databases">
        <title>Genomic Encyclopedia of Type Strains, Phase IV (KMG-IV): sequencing the most valuable type-strain genomes for metagenomic binning, comparative biology and taxonomic classification.</title>
        <authorList>
            <person name="Goeker M."/>
        </authorList>
    </citation>
    <scope>NUCLEOTIDE SEQUENCE [LARGE SCALE GENOMIC DNA]</scope>
    <source>
        <strain evidence="6 7">DSM 25966</strain>
    </source>
</reference>
<name>A0A840ANP4_9HYPH</name>
<dbReference type="InterPro" id="IPR050707">
    <property type="entry name" value="HTH_MetabolicPath_Reg"/>
</dbReference>
<feature type="domain" description="IclR-ED" evidence="5">
    <location>
        <begin position="80"/>
        <end position="264"/>
    </location>
</feature>
<evidence type="ECO:0000259" key="4">
    <source>
        <dbReference type="PROSITE" id="PS51077"/>
    </source>
</evidence>
<dbReference type="InterPro" id="IPR014757">
    <property type="entry name" value="Tscrpt_reg_IclR_C"/>
</dbReference>
<keyword evidence="7" id="KW-1185">Reference proteome</keyword>
<dbReference type="GO" id="GO:0045892">
    <property type="term" value="P:negative regulation of DNA-templated transcription"/>
    <property type="evidence" value="ECO:0007669"/>
    <property type="project" value="TreeGrafter"/>
</dbReference>